<evidence type="ECO:0000256" key="8">
    <source>
        <dbReference type="ARBA" id="ARBA00022989"/>
    </source>
</evidence>
<evidence type="ECO:0000313" key="23">
    <source>
        <dbReference type="WBParaSite" id="maker-uti_cns_0005938-snap-gene-0.4-mRNA-1"/>
    </source>
</evidence>
<evidence type="ECO:0000256" key="13">
    <source>
        <dbReference type="ARBA" id="ARBA00023239"/>
    </source>
</evidence>
<keyword evidence="10 17" id="KW-0406">Ion transport</keyword>
<organism evidence="22 23">
    <name type="scientific">Macrostomum lignano</name>
    <dbReference type="NCBI Taxonomy" id="282301"/>
    <lineage>
        <taxon>Eukaryota</taxon>
        <taxon>Metazoa</taxon>
        <taxon>Spiralia</taxon>
        <taxon>Lophotrochozoa</taxon>
        <taxon>Platyhelminthes</taxon>
        <taxon>Rhabditophora</taxon>
        <taxon>Macrostomorpha</taxon>
        <taxon>Macrostomida</taxon>
        <taxon>Macrostomidae</taxon>
        <taxon>Macrostomum</taxon>
    </lineage>
</organism>
<feature type="domain" description="Protein kinase" evidence="20">
    <location>
        <begin position="56"/>
        <end position="311"/>
    </location>
</feature>
<comment type="catalytic activity">
    <reaction evidence="18">
        <text>GTP = 3',5'-cyclic GMP + diphosphate</text>
        <dbReference type="Rhea" id="RHEA:13665"/>
        <dbReference type="ChEBI" id="CHEBI:33019"/>
        <dbReference type="ChEBI" id="CHEBI:37565"/>
        <dbReference type="ChEBI" id="CHEBI:57746"/>
        <dbReference type="EC" id="4.6.1.2"/>
    </reaction>
</comment>
<evidence type="ECO:0000259" key="20">
    <source>
        <dbReference type="PROSITE" id="PS50011"/>
    </source>
</evidence>
<dbReference type="PANTHER" id="PTHR11920:SF462">
    <property type="entry name" value="GUANYLATE CYCLASE"/>
    <property type="match status" value="1"/>
</dbReference>
<dbReference type="InterPro" id="IPR001054">
    <property type="entry name" value="A/G_cyclase"/>
</dbReference>
<evidence type="ECO:0000256" key="4">
    <source>
        <dbReference type="ARBA" id="ARBA00022448"/>
    </source>
</evidence>
<evidence type="ECO:0000256" key="11">
    <source>
        <dbReference type="ARBA" id="ARBA00023136"/>
    </source>
</evidence>
<keyword evidence="5 17" id="KW-0894">Sodium channel</keyword>
<evidence type="ECO:0000256" key="2">
    <source>
        <dbReference type="ARBA" id="ARBA00004167"/>
    </source>
</evidence>
<evidence type="ECO:0000256" key="6">
    <source>
        <dbReference type="ARBA" id="ARBA00022692"/>
    </source>
</evidence>
<dbReference type="InterPro" id="IPR018297">
    <property type="entry name" value="A/G_cyclase_CS"/>
</dbReference>
<evidence type="ECO:0000259" key="21">
    <source>
        <dbReference type="PROSITE" id="PS50125"/>
    </source>
</evidence>
<name>A0A1I8HGR4_9PLAT</name>
<evidence type="ECO:0000256" key="10">
    <source>
        <dbReference type="ARBA" id="ARBA00023065"/>
    </source>
</evidence>
<comment type="subcellular location">
    <subcellularLocation>
        <location evidence="1">Membrane</location>
        <topology evidence="1">Multi-pass membrane protein</topology>
    </subcellularLocation>
    <subcellularLocation>
        <location evidence="2">Membrane</location>
        <topology evidence="2">Single-pass membrane protein</topology>
    </subcellularLocation>
</comment>
<dbReference type="PANTHER" id="PTHR11920">
    <property type="entry name" value="GUANYLYL CYCLASE"/>
    <property type="match status" value="1"/>
</dbReference>
<evidence type="ECO:0000256" key="18">
    <source>
        <dbReference type="RuleBase" id="RU003431"/>
    </source>
</evidence>
<keyword evidence="15 17" id="KW-0407">Ion channel</keyword>
<dbReference type="CDD" id="cd07302">
    <property type="entry name" value="CHD"/>
    <property type="match status" value="1"/>
</dbReference>
<dbReference type="EC" id="4.6.1.2" evidence="3 18"/>
<sequence>MLLYPMDVEFQKNRINKSVPSLKAADVTVAEVALPGLLQNQNHQAETLRNAVAERRSLKSPTSENEATDSNTAKYNGDFIHVSYLQLPGHSVKSRMMSYIRMLREIRNENVNPFVGLLVDMEYLAMVWDHCTRGSLKDIINNPSVNLDWEFKLSLLTDLVRGLRYLHHSPVSVHGSLNSSNCVVDGRWVLKLTDYGLNQLTDEQMLWTAPELLREPPPPTGTHPGSQKADVYAFAIVMQEIITRDSPFGMMGMSAEEILRKVRKPPPLCRPQVTQSEAPPAYIQVLKQAWAENPEMRPDMDSVYQTFKSLLQGRKMNIVDHMFKMMEKYSADLEETVRERTTELEPNAAKHFVGQKLRNLSQTATTPISRRIVAKSLMEGQAVEPEEFDEVTIYFSDIVGFTTISALSTPLQVVDLLNDLYTMFDETLEEYDVYKVETIGDAYMVVSGLPTRNGNRHAGEISTVALDLLSRCGSFTIRHMPDIPLRLRIGLHSGSCVAGVVGLTMPRYCLFGDTVNTASRMESTGAAFRIHVSPFTKAILDQLGGYHLQLRGEVELKGRGMVKSYWLVGKDNFNKPLPEPPEIVEGTDNHGAKPRFQFSACTWNRARAAGTSERRTRPLGYGPPFNHRRCKNRPSTPARSGLPDRLKPPRQPLQRQPSLWVPETNSRHRLELELLPHIRDHLRTQVFGVATGLLQVHQSSQRSHRRGQLATSLLRLVQAQPQVAALLGETLKPQGQAQSPLRGLQARVHTANVRYLRDTEGASFFPTADLVRQRVADNLIGQLVSVAAGSQQVAAQSAAVQLQGGQPTLTAGLLEAFQPAEQLIGLRLAGLGAGGTSTFTLSAPIKAEKYKPVCPRLPRCQPLSSRRRRSKPSIDGEVTRAEGGVKKYRARFEQLITGVGSPSRCHYRILLSSWPQRLKLMGSQEKLSASCSRLTVRVDLMLSASLSRTSILHTAWSSTTSVLQRGDFELFCTATSLRGVAKTVKAPTRPLRCIWTAYVAAMAAFLVTCVCFIVTDYLSYRTVIQTTVVLNDPGLSWPAVTVCGHYPFTESGRQLWQSGQILSPTNFSRMLRAHALKMFDAGNHIGAEEILASDSKRVYYQNLEPDDAEKLSHTAQQLFIFCINATGSFMEMSSGDGCAMQLKLISLPDYFNCFQVQATPTIDSLTVVLRVTDSHHQHGADPHEQAFVQDAFQQASGFRVQLQEHDRFPEPTDRGIHVAPGKMVEMAYQPVRLIEVGSPTDACLPETIASSRRVLDLGRDFAYSQEGCLRQELGRIVLKACGCHFADLLRETPPNATHPYCGDYRRGVEPVLRSRACLQSLNLPSLRANLGDTHCLKPCHYHDFEMVSSKTIWRAADWQLHWLALQAKSFRDLAEASERLADLTASSEQRRQAEASIQSAKNSLRDFLTAKNLTAISGPQVLEPSGRDFAYITVRRQTRNTIQKTETLSLSFSALMSQVGGLSSLTLGLTCAFAVELLELCLLKRHRKKVSKASEGCAEVADNSLVPQQLQQQRGMI</sequence>
<dbReference type="Gene3D" id="1.10.510.10">
    <property type="entry name" value="Transferase(Phosphotransferase) domain 1"/>
    <property type="match status" value="1"/>
</dbReference>
<feature type="domain" description="Guanylate cyclase" evidence="21">
    <location>
        <begin position="392"/>
        <end position="522"/>
    </location>
</feature>
<reference evidence="23" key="1">
    <citation type="submission" date="2016-11" db="UniProtKB">
        <authorList>
            <consortium name="WormBaseParasite"/>
        </authorList>
    </citation>
    <scope>IDENTIFICATION</scope>
</reference>
<dbReference type="Gene3D" id="2.60.470.10">
    <property type="entry name" value="Acid-sensing ion channels like domains"/>
    <property type="match status" value="1"/>
</dbReference>
<keyword evidence="8" id="KW-1133">Transmembrane helix</keyword>
<dbReference type="InterPro" id="IPR011009">
    <property type="entry name" value="Kinase-like_dom_sf"/>
</dbReference>
<dbReference type="WBParaSite" id="maker-uti_cns_0005938-snap-gene-0.4-mRNA-1">
    <property type="protein sequence ID" value="maker-uti_cns_0005938-snap-gene-0.4-mRNA-1"/>
    <property type="gene ID" value="maker-uti_cns_0005938-snap-gene-0.4"/>
</dbReference>
<dbReference type="PROSITE" id="PS50125">
    <property type="entry name" value="GUANYLATE_CYCLASE_2"/>
    <property type="match status" value="1"/>
</dbReference>
<keyword evidence="14 18" id="KW-0141">cGMP biosynthesis</keyword>
<keyword evidence="7" id="KW-0547">Nucleotide-binding</keyword>
<dbReference type="GO" id="GO:0004383">
    <property type="term" value="F:guanylate cyclase activity"/>
    <property type="evidence" value="ECO:0007669"/>
    <property type="project" value="UniProtKB-EC"/>
</dbReference>
<dbReference type="Gene3D" id="3.30.70.1230">
    <property type="entry name" value="Nucleotide cyclase"/>
    <property type="match status" value="1"/>
</dbReference>
<dbReference type="InterPro" id="IPR001873">
    <property type="entry name" value="ENaC"/>
</dbReference>
<proteinExistence type="inferred from homology"/>
<dbReference type="InterPro" id="IPR050401">
    <property type="entry name" value="Cyclic_nucleotide_synthase"/>
</dbReference>
<dbReference type="Proteomes" id="UP000095280">
    <property type="component" value="Unplaced"/>
</dbReference>
<evidence type="ECO:0000256" key="9">
    <source>
        <dbReference type="ARBA" id="ARBA00023053"/>
    </source>
</evidence>
<dbReference type="SUPFAM" id="SSF56112">
    <property type="entry name" value="Protein kinase-like (PK-like)"/>
    <property type="match status" value="1"/>
</dbReference>
<dbReference type="Pfam" id="PF00211">
    <property type="entry name" value="Guanylate_cyc"/>
    <property type="match status" value="1"/>
</dbReference>
<dbReference type="SMART" id="SM00044">
    <property type="entry name" value="CYCc"/>
    <property type="match status" value="1"/>
</dbReference>
<dbReference type="InterPro" id="IPR029787">
    <property type="entry name" value="Nucleotide_cyclase"/>
</dbReference>
<dbReference type="GO" id="GO:0001653">
    <property type="term" value="F:peptide receptor activity"/>
    <property type="evidence" value="ECO:0007669"/>
    <property type="project" value="TreeGrafter"/>
</dbReference>
<dbReference type="GO" id="GO:0004016">
    <property type="term" value="F:adenylate cyclase activity"/>
    <property type="evidence" value="ECO:0007669"/>
    <property type="project" value="TreeGrafter"/>
</dbReference>
<dbReference type="SUPFAM" id="SSF55073">
    <property type="entry name" value="Nucleotide cyclase"/>
    <property type="match status" value="1"/>
</dbReference>
<keyword evidence="12 17" id="KW-0739">Sodium transport</keyword>
<dbReference type="GO" id="GO:0005886">
    <property type="term" value="C:plasma membrane"/>
    <property type="evidence" value="ECO:0007669"/>
    <property type="project" value="TreeGrafter"/>
</dbReference>
<evidence type="ECO:0000313" key="22">
    <source>
        <dbReference type="Proteomes" id="UP000095280"/>
    </source>
</evidence>
<dbReference type="PROSITE" id="PS00452">
    <property type="entry name" value="GUANYLATE_CYCLASE_1"/>
    <property type="match status" value="1"/>
</dbReference>
<evidence type="ECO:0000256" key="3">
    <source>
        <dbReference type="ARBA" id="ARBA00012202"/>
    </source>
</evidence>
<keyword evidence="6 17" id="KW-0812">Transmembrane</keyword>
<protein>
    <recommendedName>
        <fullName evidence="3 18">Guanylate cyclase</fullName>
        <ecNumber evidence="3 18">4.6.1.2</ecNumber>
    </recommendedName>
</protein>
<dbReference type="InterPro" id="IPR001245">
    <property type="entry name" value="Ser-Thr/Tyr_kinase_cat_dom"/>
</dbReference>
<evidence type="ECO:0000256" key="17">
    <source>
        <dbReference type="RuleBase" id="RU000679"/>
    </source>
</evidence>
<keyword evidence="22" id="KW-1185">Reference proteome</keyword>
<feature type="region of interest" description="Disordered" evidence="19">
    <location>
        <begin position="607"/>
        <end position="659"/>
    </location>
</feature>
<evidence type="ECO:0000256" key="7">
    <source>
        <dbReference type="ARBA" id="ARBA00022741"/>
    </source>
</evidence>
<dbReference type="GO" id="GO:0007168">
    <property type="term" value="P:receptor guanylyl cyclase signaling pathway"/>
    <property type="evidence" value="ECO:0007669"/>
    <property type="project" value="TreeGrafter"/>
</dbReference>
<accession>A0A1I8HGR4</accession>
<evidence type="ECO:0000256" key="5">
    <source>
        <dbReference type="ARBA" id="ARBA00022461"/>
    </source>
</evidence>
<evidence type="ECO:0000256" key="16">
    <source>
        <dbReference type="RuleBase" id="RU000405"/>
    </source>
</evidence>
<dbReference type="PROSITE" id="PS50011">
    <property type="entry name" value="PROTEIN_KINASE_DOM"/>
    <property type="match status" value="1"/>
</dbReference>
<dbReference type="FunFam" id="3.30.70.1230:FF:000013">
    <property type="entry name" value="Guanylate cyclase"/>
    <property type="match status" value="1"/>
</dbReference>
<evidence type="ECO:0000256" key="1">
    <source>
        <dbReference type="ARBA" id="ARBA00004141"/>
    </source>
</evidence>
<evidence type="ECO:0000256" key="19">
    <source>
        <dbReference type="SAM" id="MobiDB-lite"/>
    </source>
</evidence>
<comment type="similarity">
    <text evidence="16">Belongs to the adenylyl cyclase class-4/guanylyl cyclase family.</text>
</comment>
<evidence type="ECO:0000256" key="12">
    <source>
        <dbReference type="ARBA" id="ARBA00023201"/>
    </source>
</evidence>
<dbReference type="InterPro" id="IPR000719">
    <property type="entry name" value="Prot_kinase_dom"/>
</dbReference>
<keyword evidence="11" id="KW-0472">Membrane</keyword>
<dbReference type="Pfam" id="PF00858">
    <property type="entry name" value="ASC"/>
    <property type="match status" value="1"/>
</dbReference>
<dbReference type="Pfam" id="PF07714">
    <property type="entry name" value="PK_Tyr_Ser-Thr"/>
    <property type="match status" value="1"/>
</dbReference>
<dbReference type="GO" id="GO:0005524">
    <property type="term" value="F:ATP binding"/>
    <property type="evidence" value="ECO:0007669"/>
    <property type="project" value="InterPro"/>
</dbReference>
<dbReference type="GO" id="GO:0035556">
    <property type="term" value="P:intracellular signal transduction"/>
    <property type="evidence" value="ECO:0007669"/>
    <property type="project" value="InterPro"/>
</dbReference>
<keyword evidence="13 16" id="KW-0456">Lyase</keyword>
<evidence type="ECO:0000256" key="15">
    <source>
        <dbReference type="ARBA" id="ARBA00023303"/>
    </source>
</evidence>
<dbReference type="GO" id="GO:0004672">
    <property type="term" value="F:protein kinase activity"/>
    <property type="evidence" value="ECO:0007669"/>
    <property type="project" value="InterPro"/>
</dbReference>
<dbReference type="GO" id="GO:0005272">
    <property type="term" value="F:sodium channel activity"/>
    <property type="evidence" value="ECO:0007669"/>
    <property type="project" value="UniProtKB-KW"/>
</dbReference>
<keyword evidence="4 17" id="KW-0813">Transport</keyword>
<keyword evidence="9" id="KW-0915">Sodium</keyword>
<comment type="similarity">
    <text evidence="17">Belongs to the amiloride-sensitive sodium channel (TC 1.A.6) family.</text>
</comment>
<evidence type="ECO:0000256" key="14">
    <source>
        <dbReference type="ARBA" id="ARBA00023293"/>
    </source>
</evidence>